<keyword evidence="1 3" id="KW-0554">One-carbon metabolism</keyword>
<accession>A0A2S3ZYS8</accession>
<dbReference type="SUPFAM" id="SSF53328">
    <property type="entry name" value="Formyltransferase"/>
    <property type="match status" value="1"/>
</dbReference>
<protein>
    <recommendedName>
        <fullName evidence="3 4">Formyltetrahydrofolate deformylase</fullName>
        <ecNumber evidence="3 4">3.5.1.10</ecNumber>
    </recommendedName>
    <alternativeName>
        <fullName evidence="3">Formyl-FH(4) hydrolase</fullName>
    </alternativeName>
</protein>
<dbReference type="CDD" id="cd08648">
    <property type="entry name" value="FMT_core_Formyl-FH4-Hydrolase_C"/>
    <property type="match status" value="1"/>
</dbReference>
<dbReference type="InterPro" id="IPR044074">
    <property type="entry name" value="PurU_ACT"/>
</dbReference>
<reference evidence="6 7" key="1">
    <citation type="submission" date="2018-01" db="EMBL/GenBank/DDBJ databases">
        <title>Arthrobacter sp. nov., from glaciers in China.</title>
        <authorList>
            <person name="Liu Q."/>
            <person name="Xin Y.-H."/>
        </authorList>
    </citation>
    <scope>NUCLEOTIDE SEQUENCE [LARGE SCALE GENOMIC DNA]</scope>
    <source>
        <strain evidence="6 7">HLT2-12-2</strain>
    </source>
</reference>
<comment type="pathway">
    <text evidence="3">Purine metabolism; IMP biosynthesis via de novo pathway; formate from 10-formyl-5,6,7,8-tetrahydrofolate: step 1/1.</text>
</comment>
<comment type="function">
    <text evidence="3">Catalyzes the hydrolysis of 10-formyltetrahydrofolate (formyl-FH4) to formate and tetrahydrofolate (FH4).</text>
</comment>
<evidence type="ECO:0000256" key="2">
    <source>
        <dbReference type="ARBA" id="ARBA00022801"/>
    </source>
</evidence>
<comment type="similarity">
    <text evidence="3">Belongs to the PurU family.</text>
</comment>
<dbReference type="NCBIfam" id="NF004684">
    <property type="entry name" value="PRK06027.1"/>
    <property type="match status" value="1"/>
</dbReference>
<dbReference type="InterPro" id="IPR036477">
    <property type="entry name" value="Formyl_transf_N_sf"/>
</dbReference>
<dbReference type="GO" id="GO:0006189">
    <property type="term" value="P:'de novo' IMP biosynthetic process"/>
    <property type="evidence" value="ECO:0007669"/>
    <property type="project" value="UniProtKB-UniRule"/>
</dbReference>
<evidence type="ECO:0000313" key="7">
    <source>
        <dbReference type="Proteomes" id="UP000237061"/>
    </source>
</evidence>
<dbReference type="Pfam" id="PF00551">
    <property type="entry name" value="Formyl_trans_N"/>
    <property type="match status" value="1"/>
</dbReference>
<dbReference type="Proteomes" id="UP000237061">
    <property type="component" value="Unassembled WGS sequence"/>
</dbReference>
<feature type="domain" description="Formyl transferase N-terminal" evidence="5">
    <location>
        <begin position="106"/>
        <end position="282"/>
    </location>
</feature>
<keyword evidence="7" id="KW-1185">Reference proteome</keyword>
<evidence type="ECO:0000259" key="5">
    <source>
        <dbReference type="Pfam" id="PF00551"/>
    </source>
</evidence>
<sequence>MSTGPLTPSAKVPANPQEGGSFILTLDCNESPGIVHAVAQYLLDHGCYIVDIKQFGDQLVRHFFMRVHFIAGVGGPSPEDLRQEFAPVAQQWGMNWRLEPQVRKERIMVMVSKFGHCLNDLLFRARTGELPVEIVAVVSNHETHRDLVDWHGIPFHHIPVTPETKPAAEAELLTLVEEYKVELVVLARYMQVLSDNLTSVLSGRAINIHHSFLPSFKGAKPYHQAYDRGVKTVGATAHYVNAELDEGPIIAQQVIDVDHTFSPADLVAVGKDAECKALTNAVRWHAEGRIILSGNRTVVLR</sequence>
<dbReference type="UniPathway" id="UPA00074">
    <property type="reaction ID" value="UER00170"/>
</dbReference>
<dbReference type="EMBL" id="PPXC01000004">
    <property type="protein sequence ID" value="POH74057.1"/>
    <property type="molecule type" value="Genomic_DNA"/>
</dbReference>
<dbReference type="GO" id="GO:0006730">
    <property type="term" value="P:one-carbon metabolic process"/>
    <property type="evidence" value="ECO:0007669"/>
    <property type="project" value="UniProtKB-KW"/>
</dbReference>
<dbReference type="GO" id="GO:0008864">
    <property type="term" value="F:formyltetrahydrofolate deformylase activity"/>
    <property type="evidence" value="ECO:0007669"/>
    <property type="project" value="UniProtKB-UniRule"/>
</dbReference>
<evidence type="ECO:0000313" key="6">
    <source>
        <dbReference type="EMBL" id="POH74057.1"/>
    </source>
</evidence>
<proteinExistence type="inferred from homology"/>
<gene>
    <name evidence="3 6" type="primary">purU</name>
    <name evidence="6" type="ORF">CVS27_05640</name>
</gene>
<dbReference type="PANTHER" id="PTHR42706">
    <property type="entry name" value="FORMYLTETRAHYDROFOLATE DEFORMYLASE"/>
    <property type="match status" value="1"/>
</dbReference>
<keyword evidence="3" id="KW-0658">Purine biosynthesis</keyword>
<keyword evidence="2 3" id="KW-0378">Hydrolase</keyword>
<dbReference type="InterPro" id="IPR045865">
    <property type="entry name" value="ACT-like_dom_sf"/>
</dbReference>
<dbReference type="InterPro" id="IPR041729">
    <property type="entry name" value="Formyl-FH4-Hydrolase_C"/>
</dbReference>
<dbReference type="PANTHER" id="PTHR42706:SF1">
    <property type="entry name" value="FORMYLTETRAHYDROFOLATE DEFORMYLASE 2, MITOCHONDRIAL"/>
    <property type="match status" value="1"/>
</dbReference>
<name>A0A2S3ZYS8_ARTGL</name>
<feature type="active site" evidence="3">
    <location>
        <position position="245"/>
    </location>
</feature>
<comment type="caution">
    <text evidence="6">The sequence shown here is derived from an EMBL/GenBank/DDBJ whole genome shotgun (WGS) entry which is preliminary data.</text>
</comment>
<dbReference type="InterPro" id="IPR004810">
    <property type="entry name" value="PurU"/>
</dbReference>
<dbReference type="Gene3D" id="3.30.70.260">
    <property type="match status" value="1"/>
</dbReference>
<dbReference type="CDD" id="cd04875">
    <property type="entry name" value="ACT_F4HF-DF"/>
    <property type="match status" value="1"/>
</dbReference>
<evidence type="ECO:0000256" key="3">
    <source>
        <dbReference type="HAMAP-Rule" id="MF_01927"/>
    </source>
</evidence>
<organism evidence="6 7">
    <name type="scientific">Arthrobacter glacialis</name>
    <dbReference type="NCBI Taxonomy" id="1664"/>
    <lineage>
        <taxon>Bacteria</taxon>
        <taxon>Bacillati</taxon>
        <taxon>Actinomycetota</taxon>
        <taxon>Actinomycetes</taxon>
        <taxon>Micrococcales</taxon>
        <taxon>Micrococcaceae</taxon>
        <taxon>Arthrobacter</taxon>
    </lineage>
</organism>
<dbReference type="SUPFAM" id="SSF55021">
    <property type="entry name" value="ACT-like"/>
    <property type="match status" value="1"/>
</dbReference>
<dbReference type="AlphaFoldDB" id="A0A2S3ZYS8"/>
<comment type="catalytic activity">
    <reaction evidence="3">
        <text>(6R)-10-formyltetrahydrofolate + H2O = (6S)-5,6,7,8-tetrahydrofolate + formate + H(+)</text>
        <dbReference type="Rhea" id="RHEA:19833"/>
        <dbReference type="ChEBI" id="CHEBI:15377"/>
        <dbReference type="ChEBI" id="CHEBI:15378"/>
        <dbReference type="ChEBI" id="CHEBI:15740"/>
        <dbReference type="ChEBI" id="CHEBI:57453"/>
        <dbReference type="ChEBI" id="CHEBI:195366"/>
        <dbReference type="EC" id="3.5.1.10"/>
    </reaction>
</comment>
<dbReference type="InterPro" id="IPR002376">
    <property type="entry name" value="Formyl_transf_N"/>
</dbReference>
<dbReference type="NCBIfam" id="TIGR00655">
    <property type="entry name" value="PurU"/>
    <property type="match status" value="1"/>
</dbReference>
<dbReference type="PRINTS" id="PR01575">
    <property type="entry name" value="FFH4HYDRLASE"/>
</dbReference>
<evidence type="ECO:0000256" key="1">
    <source>
        <dbReference type="ARBA" id="ARBA00022563"/>
    </source>
</evidence>
<dbReference type="HAMAP" id="MF_01927">
    <property type="entry name" value="PurU"/>
    <property type="match status" value="1"/>
</dbReference>
<dbReference type="PIRSF" id="PIRSF036480">
    <property type="entry name" value="FormyFH4_hydr"/>
    <property type="match status" value="1"/>
</dbReference>
<dbReference type="EC" id="3.5.1.10" evidence="3 4"/>
<dbReference type="RefSeq" id="WP_103464779.1">
    <property type="nucleotide sequence ID" value="NZ_PPXC01000004.1"/>
</dbReference>
<dbReference type="Gene3D" id="3.40.50.170">
    <property type="entry name" value="Formyl transferase, N-terminal domain"/>
    <property type="match status" value="1"/>
</dbReference>
<evidence type="ECO:0000256" key="4">
    <source>
        <dbReference type="NCBIfam" id="TIGR00655"/>
    </source>
</evidence>